<comment type="caution">
    <text evidence="1">The sequence shown here is derived from an EMBL/GenBank/DDBJ whole genome shotgun (WGS) entry which is preliminary data.</text>
</comment>
<proteinExistence type="predicted"/>
<dbReference type="AlphaFoldDB" id="A0A6A0A8G5"/>
<dbReference type="EMBL" id="BLLF01004131">
    <property type="protein sequence ID" value="GFH28989.1"/>
    <property type="molecule type" value="Genomic_DNA"/>
</dbReference>
<evidence type="ECO:0000313" key="2">
    <source>
        <dbReference type="Proteomes" id="UP000485058"/>
    </source>
</evidence>
<accession>A0A6A0A8G5</accession>
<reference evidence="1 2" key="1">
    <citation type="submission" date="2020-02" db="EMBL/GenBank/DDBJ databases">
        <title>Draft genome sequence of Haematococcus lacustris strain NIES-144.</title>
        <authorList>
            <person name="Morimoto D."/>
            <person name="Nakagawa S."/>
            <person name="Yoshida T."/>
            <person name="Sawayama S."/>
        </authorList>
    </citation>
    <scope>NUCLEOTIDE SEQUENCE [LARGE SCALE GENOMIC DNA]</scope>
    <source>
        <strain evidence="1 2">NIES-144</strain>
    </source>
</reference>
<organism evidence="1 2">
    <name type="scientific">Haematococcus lacustris</name>
    <name type="common">Green alga</name>
    <name type="synonym">Haematococcus pluvialis</name>
    <dbReference type="NCBI Taxonomy" id="44745"/>
    <lineage>
        <taxon>Eukaryota</taxon>
        <taxon>Viridiplantae</taxon>
        <taxon>Chlorophyta</taxon>
        <taxon>core chlorophytes</taxon>
        <taxon>Chlorophyceae</taxon>
        <taxon>CS clade</taxon>
        <taxon>Chlamydomonadales</taxon>
        <taxon>Haematococcaceae</taxon>
        <taxon>Haematococcus</taxon>
    </lineage>
</organism>
<name>A0A6A0A8G5_HAELA</name>
<evidence type="ECO:0000313" key="1">
    <source>
        <dbReference type="EMBL" id="GFH28989.1"/>
    </source>
</evidence>
<dbReference type="Proteomes" id="UP000485058">
    <property type="component" value="Unassembled WGS sequence"/>
</dbReference>
<gene>
    <name evidence="1" type="ORF">HaLaN_27570</name>
</gene>
<keyword evidence="2" id="KW-1185">Reference proteome</keyword>
<sequence length="93" mass="9739">MALVVLLPMRVTARLIDTGQVDCALWQVVRAEGERALSPPGPASGLPGPGSRSWAWVQGGGRTHDCITRTGGQVRDGGHAGWDGALCCLDCSR</sequence>
<protein>
    <submittedName>
        <fullName evidence="1">Uncharacterized protein</fullName>
    </submittedName>
</protein>